<keyword evidence="2" id="KW-1185">Reference proteome</keyword>
<dbReference type="RefSeq" id="XP_020050908.1">
    <property type="nucleotide sequence ID" value="XM_020200337.1"/>
</dbReference>
<evidence type="ECO:0000313" key="1">
    <source>
        <dbReference type="EMBL" id="OJJ94568.1"/>
    </source>
</evidence>
<name>A0A1L9WEG5_ASPA1</name>
<dbReference type="OrthoDB" id="4498773at2759"/>
<feature type="non-terminal residue" evidence="1">
    <location>
        <position position="1"/>
    </location>
</feature>
<dbReference type="GeneID" id="30974151"/>
<evidence type="ECO:0000313" key="2">
    <source>
        <dbReference type="Proteomes" id="UP000184546"/>
    </source>
</evidence>
<gene>
    <name evidence="1" type="ORF">ASPACDRAFT_37794</name>
</gene>
<protein>
    <submittedName>
        <fullName evidence="1">Uncharacterized protein</fullName>
    </submittedName>
</protein>
<dbReference type="VEuPathDB" id="FungiDB:ASPACDRAFT_37794"/>
<dbReference type="EMBL" id="KV879158">
    <property type="protein sequence ID" value="OJJ94568.1"/>
    <property type="molecule type" value="Genomic_DNA"/>
</dbReference>
<dbReference type="Proteomes" id="UP000184546">
    <property type="component" value="Unassembled WGS sequence"/>
</dbReference>
<reference evidence="2" key="1">
    <citation type="journal article" date="2017" name="Genome Biol.">
        <title>Comparative genomics reveals high biological diversity and specific adaptations in the industrially and medically important fungal genus Aspergillus.</title>
        <authorList>
            <person name="de Vries R.P."/>
            <person name="Riley R."/>
            <person name="Wiebenga A."/>
            <person name="Aguilar-Osorio G."/>
            <person name="Amillis S."/>
            <person name="Uchima C.A."/>
            <person name="Anderluh G."/>
            <person name="Asadollahi M."/>
            <person name="Askin M."/>
            <person name="Barry K."/>
            <person name="Battaglia E."/>
            <person name="Bayram O."/>
            <person name="Benocci T."/>
            <person name="Braus-Stromeyer S.A."/>
            <person name="Caldana C."/>
            <person name="Canovas D."/>
            <person name="Cerqueira G.C."/>
            <person name="Chen F."/>
            <person name="Chen W."/>
            <person name="Choi C."/>
            <person name="Clum A."/>
            <person name="Dos Santos R.A."/>
            <person name="Damasio A.R."/>
            <person name="Diallinas G."/>
            <person name="Emri T."/>
            <person name="Fekete E."/>
            <person name="Flipphi M."/>
            <person name="Freyberg S."/>
            <person name="Gallo A."/>
            <person name="Gournas C."/>
            <person name="Habgood R."/>
            <person name="Hainaut M."/>
            <person name="Harispe M.L."/>
            <person name="Henrissat B."/>
            <person name="Hilden K.S."/>
            <person name="Hope R."/>
            <person name="Hossain A."/>
            <person name="Karabika E."/>
            <person name="Karaffa L."/>
            <person name="Karanyi Z."/>
            <person name="Krasevec N."/>
            <person name="Kuo A."/>
            <person name="Kusch H."/>
            <person name="LaButti K."/>
            <person name="Lagendijk E.L."/>
            <person name="Lapidus A."/>
            <person name="Levasseur A."/>
            <person name="Lindquist E."/>
            <person name="Lipzen A."/>
            <person name="Logrieco A.F."/>
            <person name="MacCabe A."/>
            <person name="Maekelae M.R."/>
            <person name="Malavazi I."/>
            <person name="Melin P."/>
            <person name="Meyer V."/>
            <person name="Mielnichuk N."/>
            <person name="Miskei M."/>
            <person name="Molnar A.P."/>
            <person name="Mule G."/>
            <person name="Ngan C.Y."/>
            <person name="Orejas M."/>
            <person name="Orosz E."/>
            <person name="Ouedraogo J.P."/>
            <person name="Overkamp K.M."/>
            <person name="Park H.-S."/>
            <person name="Perrone G."/>
            <person name="Piumi F."/>
            <person name="Punt P.J."/>
            <person name="Ram A.F."/>
            <person name="Ramon A."/>
            <person name="Rauscher S."/>
            <person name="Record E."/>
            <person name="Riano-Pachon D.M."/>
            <person name="Robert V."/>
            <person name="Roehrig J."/>
            <person name="Ruller R."/>
            <person name="Salamov A."/>
            <person name="Salih N.S."/>
            <person name="Samson R.A."/>
            <person name="Sandor E."/>
            <person name="Sanguinetti M."/>
            <person name="Schuetze T."/>
            <person name="Sepcic K."/>
            <person name="Shelest E."/>
            <person name="Sherlock G."/>
            <person name="Sophianopoulou V."/>
            <person name="Squina F.M."/>
            <person name="Sun H."/>
            <person name="Susca A."/>
            <person name="Todd R.B."/>
            <person name="Tsang A."/>
            <person name="Unkles S.E."/>
            <person name="van de Wiele N."/>
            <person name="van Rossen-Uffink D."/>
            <person name="Oliveira J.V."/>
            <person name="Vesth T.C."/>
            <person name="Visser J."/>
            <person name="Yu J.-H."/>
            <person name="Zhou M."/>
            <person name="Andersen M.R."/>
            <person name="Archer D.B."/>
            <person name="Baker S.E."/>
            <person name="Benoit I."/>
            <person name="Brakhage A.A."/>
            <person name="Braus G.H."/>
            <person name="Fischer R."/>
            <person name="Frisvad J.C."/>
            <person name="Goldman G.H."/>
            <person name="Houbraken J."/>
            <person name="Oakley B."/>
            <person name="Pocsi I."/>
            <person name="Scazzocchio C."/>
            <person name="Seiboth B."/>
            <person name="vanKuyk P.A."/>
            <person name="Wortman J."/>
            <person name="Dyer P.S."/>
            <person name="Grigoriev I.V."/>
        </authorList>
    </citation>
    <scope>NUCLEOTIDE SEQUENCE [LARGE SCALE GENOMIC DNA]</scope>
    <source>
        <strain evidence="2">ATCC 16872 / CBS 172.66 / WB 5094</strain>
    </source>
</reference>
<proteinExistence type="predicted"/>
<dbReference type="AlphaFoldDB" id="A0A1L9WEG5"/>
<accession>A0A1L9WEG5</accession>
<organism evidence="1 2">
    <name type="scientific">Aspergillus aculeatus (strain ATCC 16872 / CBS 172.66 / WB 5094)</name>
    <dbReference type="NCBI Taxonomy" id="690307"/>
    <lineage>
        <taxon>Eukaryota</taxon>
        <taxon>Fungi</taxon>
        <taxon>Dikarya</taxon>
        <taxon>Ascomycota</taxon>
        <taxon>Pezizomycotina</taxon>
        <taxon>Eurotiomycetes</taxon>
        <taxon>Eurotiomycetidae</taxon>
        <taxon>Eurotiales</taxon>
        <taxon>Aspergillaceae</taxon>
        <taxon>Aspergillus</taxon>
        <taxon>Aspergillus subgen. Circumdati</taxon>
    </lineage>
</organism>
<sequence length="402" mass="46852">FIEYIDDLPEYPKTALCGYTYVVPSHGLSNTEVSALISDFLSQSLLSHHHTFVDEDFWKRFQDTRQNVEISETDTAKRNAYSYYRAKHRFFQNQKPCIEELPTCRPIFKRSTQPNLYGDHTPYVACIHETGGFLEKHWRTAIQSHTVLDFAFLEELFNNNIIPPTEDCNIFESLSSRRKYCANLNLYPYFIFTSHGIHKHPPPPPTKTPGRILQGIKQLVQQIRDPSMTTDHLLSTCIAQFLRNPQLEDFCRQYNASTLTELHPSFCNKDKISLIIQKQRLLTNPNGQDVDGLIFLLNIDPFIRSYVQDRYHDADGTMIFCAYKEQLQLLARLESFEVDMSYKRLRSNNMNEVLFATFLKDQNKKKITEKPILFHSIHNSGFHGVILDMDTKQYSGKNLINY</sequence>